<dbReference type="OrthoDB" id="5240834at2"/>
<dbReference type="Proteomes" id="UP000025229">
    <property type="component" value="Chromosome"/>
</dbReference>
<feature type="transmembrane region" description="Helical" evidence="1">
    <location>
        <begin position="232"/>
        <end position="255"/>
    </location>
</feature>
<sequence length="532" mass="58701">MFTLFRKVRGADKSPEKDGGAGRLAAALGGLGARFGPREFVLVLCVLYMLVFSALTIERHEVYSSARFDLGNMDQAVWNTTEGRILEVTGDNGENRSRLINHTDFFLLAYVPLYMIYASPYWLLVSQAVIVGLGALPLYWLSARFLGRGWPAALIAGAYLFSPGLQSANTFDFHSQTLAPTFLLFAFHYLLERRLLPFVVFAALASFCKEEISLLVAMMGLYVVFVERRPRWGVPVFLAGVGYFAFVMGVLIPAFNEGTPSGLVEERYGAVGGSVGGVLATALTDPLSIVQHALSGQRPVYLLSLLGMGGMLGLLSPGILMIALPEVAVNLLSERRQMISIFYHYSAPIWPFVYLASAAGIANVVRFVGWLSRRRGRSGERSGDLARALPLFLASWVFVFGVYLDLIYGPIPIAQFYEENPVVMRSLEDDFVRNVDEAVALVPDDPEVRVSASNWIAPHLAHRETLYLFPVTDGPQGPADYVVVDLARASYYTDVRRPRAQAALERVQNDPRYSLIFAEPNVAVFRLDEASG</sequence>
<dbReference type="EMBL" id="JAWXXX010000001">
    <property type="protein sequence ID" value="MDX5892872.1"/>
    <property type="molecule type" value="Genomic_DNA"/>
</dbReference>
<keyword evidence="1" id="KW-1133">Transmembrane helix</keyword>
<evidence type="ECO:0000256" key="1">
    <source>
        <dbReference type="SAM" id="Phobius"/>
    </source>
</evidence>
<gene>
    <name evidence="2" type="ORF">RradSPS_0178</name>
    <name evidence="3" type="ORF">SIL72_02405</name>
</gene>
<protein>
    <submittedName>
        <fullName evidence="3">DUF2079 domain-containing protein</fullName>
    </submittedName>
    <submittedName>
        <fullName evidence="2">Putative membrane protein (DUF2079)</fullName>
    </submittedName>
</protein>
<feature type="transmembrane region" description="Helical" evidence="1">
    <location>
        <begin position="197"/>
        <end position="225"/>
    </location>
</feature>
<dbReference type="Proteomes" id="UP001281130">
    <property type="component" value="Unassembled WGS sequence"/>
</dbReference>
<feature type="transmembrane region" description="Helical" evidence="1">
    <location>
        <begin position="267"/>
        <end position="288"/>
    </location>
</feature>
<organism evidence="2 4">
    <name type="scientific">Rubrobacter radiotolerans</name>
    <name type="common">Arthrobacter radiotolerans</name>
    <dbReference type="NCBI Taxonomy" id="42256"/>
    <lineage>
        <taxon>Bacteria</taxon>
        <taxon>Bacillati</taxon>
        <taxon>Actinomycetota</taxon>
        <taxon>Rubrobacteria</taxon>
        <taxon>Rubrobacterales</taxon>
        <taxon>Rubrobacteraceae</taxon>
        <taxon>Rubrobacter</taxon>
    </lineage>
</organism>
<dbReference type="EMBL" id="CP007514">
    <property type="protein sequence ID" value="AHY45461.1"/>
    <property type="molecule type" value="Genomic_DNA"/>
</dbReference>
<evidence type="ECO:0000313" key="2">
    <source>
        <dbReference type="EMBL" id="AHY45461.1"/>
    </source>
</evidence>
<feature type="transmembrane region" description="Helical" evidence="1">
    <location>
        <begin position="145"/>
        <end position="161"/>
    </location>
</feature>
<dbReference type="HOGENOM" id="CLU_470804_0_0_11"/>
<dbReference type="eggNOG" id="COG3463">
    <property type="taxonomic scope" value="Bacteria"/>
</dbReference>
<dbReference type="AlphaFoldDB" id="A0A023WZT0"/>
<name>A0A023WZT0_RUBRA</name>
<reference evidence="3" key="2">
    <citation type="submission" date="2023-11" db="EMBL/GenBank/DDBJ databases">
        <title>MicrobeMod: A computational toolkit for identifying prokaryotic methylation and restriction-modification with nanopore sequencing.</title>
        <authorList>
            <person name="Crits-Christoph A."/>
            <person name="Kang S.C."/>
            <person name="Lee H."/>
            <person name="Ostrov N."/>
        </authorList>
    </citation>
    <scope>NUCLEOTIDE SEQUENCE</scope>
    <source>
        <strain evidence="3">ATCC 51242</strain>
    </source>
</reference>
<reference evidence="2 4" key="1">
    <citation type="submission" date="2014-03" db="EMBL/GenBank/DDBJ databases">
        <title>Complete genome sequence of the Radio-Resistant Rubrobacter radiotolerans RSPS-4.</title>
        <authorList>
            <person name="Egas C.C."/>
            <person name="Barroso C.C."/>
            <person name="Froufe H.J.C."/>
            <person name="Pacheco J.J."/>
            <person name="Albuquerque L.L."/>
            <person name="da Costa M.M.S."/>
        </authorList>
    </citation>
    <scope>NUCLEOTIDE SEQUENCE [LARGE SCALE GENOMIC DNA]</scope>
    <source>
        <strain evidence="2 4">RSPS-4</strain>
    </source>
</reference>
<proteinExistence type="predicted"/>
<keyword evidence="4" id="KW-1185">Reference proteome</keyword>
<feature type="transmembrane region" description="Helical" evidence="1">
    <location>
        <begin position="385"/>
        <end position="404"/>
    </location>
</feature>
<keyword evidence="1" id="KW-0472">Membrane</keyword>
<feature type="transmembrane region" description="Helical" evidence="1">
    <location>
        <begin position="300"/>
        <end position="322"/>
    </location>
</feature>
<dbReference type="InterPro" id="IPR018650">
    <property type="entry name" value="STSV1_Orf64"/>
</dbReference>
<keyword evidence="1" id="KW-0812">Transmembrane</keyword>
<feature type="transmembrane region" description="Helical" evidence="1">
    <location>
        <begin position="342"/>
        <end position="365"/>
    </location>
</feature>
<feature type="transmembrane region" description="Helical" evidence="1">
    <location>
        <begin position="40"/>
        <end position="57"/>
    </location>
</feature>
<dbReference type="Pfam" id="PF09852">
    <property type="entry name" value="DUF2079"/>
    <property type="match status" value="1"/>
</dbReference>
<evidence type="ECO:0000313" key="4">
    <source>
        <dbReference type="Proteomes" id="UP000025229"/>
    </source>
</evidence>
<evidence type="ECO:0000313" key="3">
    <source>
        <dbReference type="EMBL" id="MDX5892872.1"/>
    </source>
</evidence>
<dbReference type="RefSeq" id="WP_038680053.1">
    <property type="nucleotide sequence ID" value="NZ_CP007514.1"/>
</dbReference>
<dbReference type="STRING" id="42256.RradSPS_0178"/>
<accession>A0A023WZT0</accession>
<dbReference type="KEGG" id="rrd:RradSPS_0178"/>